<dbReference type="Proteomes" id="UP000176101">
    <property type="component" value="Unassembled WGS sequence"/>
</dbReference>
<accession>A0A1E7KG91</accession>
<dbReference type="PATRIC" id="fig|1075402.3.peg.2026"/>
<comment type="caution">
    <text evidence="2">The sequence shown here is derived from an EMBL/GenBank/DDBJ whole genome shotgun (WGS) entry which is preliminary data.</text>
</comment>
<organism evidence="2 3">
    <name type="scientific">Streptomyces oceani</name>
    <dbReference type="NCBI Taxonomy" id="1075402"/>
    <lineage>
        <taxon>Bacteria</taxon>
        <taxon>Bacillati</taxon>
        <taxon>Actinomycetota</taxon>
        <taxon>Actinomycetes</taxon>
        <taxon>Kitasatosporales</taxon>
        <taxon>Streptomycetaceae</taxon>
        <taxon>Streptomyces</taxon>
    </lineage>
</organism>
<evidence type="ECO:0008006" key="4">
    <source>
        <dbReference type="Google" id="ProtNLM"/>
    </source>
</evidence>
<feature type="region of interest" description="Disordered" evidence="1">
    <location>
        <begin position="342"/>
        <end position="421"/>
    </location>
</feature>
<dbReference type="AlphaFoldDB" id="A0A1E7KG91"/>
<evidence type="ECO:0000313" key="3">
    <source>
        <dbReference type="Proteomes" id="UP000176101"/>
    </source>
</evidence>
<dbReference type="EMBL" id="LJGU01000127">
    <property type="protein sequence ID" value="OEV02941.1"/>
    <property type="molecule type" value="Genomic_DNA"/>
</dbReference>
<evidence type="ECO:0000313" key="2">
    <source>
        <dbReference type="EMBL" id="OEV02941.1"/>
    </source>
</evidence>
<name>A0A1E7KG91_9ACTN</name>
<reference evidence="2 3" key="1">
    <citation type="journal article" date="2016" name="Front. Microbiol.">
        <title>Comparative Genomics Analysis of Streptomyces Species Reveals Their Adaptation to the Marine Environment and Their Diversity at the Genomic Level.</title>
        <authorList>
            <person name="Tian X."/>
            <person name="Zhang Z."/>
            <person name="Yang T."/>
            <person name="Chen M."/>
            <person name="Li J."/>
            <person name="Chen F."/>
            <person name="Yang J."/>
            <person name="Li W."/>
            <person name="Zhang B."/>
            <person name="Zhang Z."/>
            <person name="Wu J."/>
            <person name="Zhang C."/>
            <person name="Long L."/>
            <person name="Xiao J."/>
        </authorList>
    </citation>
    <scope>NUCLEOTIDE SEQUENCE [LARGE SCALE GENOMIC DNA]</scope>
    <source>
        <strain evidence="2 3">SCSIO 02100</strain>
    </source>
</reference>
<proteinExistence type="predicted"/>
<feature type="compositionally biased region" description="Low complexity" evidence="1">
    <location>
        <begin position="380"/>
        <end position="398"/>
    </location>
</feature>
<gene>
    <name evidence="2" type="ORF">AN216_15510</name>
</gene>
<protein>
    <recommendedName>
        <fullName evidence="4">Secreted protein</fullName>
    </recommendedName>
</protein>
<keyword evidence="3" id="KW-1185">Reference proteome</keyword>
<dbReference type="STRING" id="1075402.AN216_15510"/>
<sequence length="421" mass="43094">MRERLTALRGGPDVPSRPMDARALAALAANPGCDRRALLDGAGVDKGALATALGAPAAFGQSQFAFVRGNAFEARVKAEGGAELIRLLCARTGETPPEAGQVSVPDLTADGPAGRTARTGIALREAPVGGWTLLDHPMLSLRIAGSPAWLEPDAVAVHPDGSWSVVEIKSFPILDGGADPAKVGAAARQAAVYALALEECLAEPPPDMPTEPDAPRAVRDSALLVCPVDFSNLPTSALIDLRKQRAATRRQLSRLTRVSEIAERVPEGTSFDPTGQSAMQLSASVDTVPAAYAPECLASCELAFHCRSQARATGAVTTLGRAVRGELGGLTTVETVLAAANDTGHETPDGAESAESAGSGDTGGSTEPNTEVGGEDQRADPAAAALRRAASLRAEALRQGPSTVTAPTPADETPGAGEACR</sequence>
<evidence type="ECO:0000256" key="1">
    <source>
        <dbReference type="SAM" id="MobiDB-lite"/>
    </source>
</evidence>